<sequence>MSGILCVWIADLPVSSEQWYEDEYIPKMMSSRSQRVLLSKSVEIPLDKDLERDTPGKSLAIYEIEDIQKAVHARHDATNHPAMLEGSQFEVRTYEEVKRWQQGDWNGDGADVVSVLLFEWQPRQGSEQQVVDFYQTAIGPMLSMAPEILRLRWFKVKNPVARTEDPRQIVDSENLYNYLSIAEMDCEEWPWGEIFALNDLPQWSEYFEGQKAVKWQAGHCVVKRSYPNAGDTLSNDG</sequence>
<dbReference type="AlphaFoldDB" id="A0A8H7MEN3"/>
<proteinExistence type="predicted"/>
<organism evidence="1 2">
    <name type="scientific">Ascochyta lentis</name>
    <dbReference type="NCBI Taxonomy" id="205686"/>
    <lineage>
        <taxon>Eukaryota</taxon>
        <taxon>Fungi</taxon>
        <taxon>Dikarya</taxon>
        <taxon>Ascomycota</taxon>
        <taxon>Pezizomycotina</taxon>
        <taxon>Dothideomycetes</taxon>
        <taxon>Pleosporomycetidae</taxon>
        <taxon>Pleosporales</taxon>
        <taxon>Pleosporineae</taxon>
        <taxon>Didymellaceae</taxon>
        <taxon>Ascochyta</taxon>
    </lineage>
</organism>
<accession>A0A8H7MEN3</accession>
<keyword evidence="2" id="KW-1185">Reference proteome</keyword>
<dbReference type="Proteomes" id="UP000651452">
    <property type="component" value="Unassembled WGS sequence"/>
</dbReference>
<dbReference type="OrthoDB" id="3753685at2759"/>
<dbReference type="EMBL" id="RZGK01000015">
    <property type="protein sequence ID" value="KAF9693534.1"/>
    <property type="molecule type" value="Genomic_DNA"/>
</dbReference>
<evidence type="ECO:0000313" key="1">
    <source>
        <dbReference type="EMBL" id="KAF9693534.1"/>
    </source>
</evidence>
<name>A0A8H7MEN3_9PLEO</name>
<reference evidence="1" key="2">
    <citation type="submission" date="2020-09" db="EMBL/GenBank/DDBJ databases">
        <title>Reference genome assembly for Australian Ascochyta lentis isolate Al4.</title>
        <authorList>
            <person name="Lee R.C."/>
            <person name="Farfan-Caceres L.M."/>
            <person name="Debler J.W."/>
            <person name="Williams A.H."/>
            <person name="Henares B.M."/>
        </authorList>
    </citation>
    <scope>NUCLEOTIDE SEQUENCE</scope>
    <source>
        <strain evidence="1">Al4</strain>
    </source>
</reference>
<comment type="caution">
    <text evidence="1">The sequence shown here is derived from an EMBL/GenBank/DDBJ whole genome shotgun (WGS) entry which is preliminary data.</text>
</comment>
<reference evidence="1" key="1">
    <citation type="submission" date="2018-12" db="EMBL/GenBank/DDBJ databases">
        <authorList>
            <person name="Syme R.A."/>
            <person name="Farfan-Caceres L."/>
            <person name="Lichtenzveig J."/>
        </authorList>
    </citation>
    <scope>NUCLEOTIDE SEQUENCE</scope>
    <source>
        <strain evidence="1">Al4</strain>
    </source>
</reference>
<gene>
    <name evidence="1" type="ORF">EKO04_008110</name>
</gene>
<evidence type="ECO:0000313" key="2">
    <source>
        <dbReference type="Proteomes" id="UP000651452"/>
    </source>
</evidence>
<protein>
    <submittedName>
        <fullName evidence="1">Uncharacterized protein</fullName>
    </submittedName>
</protein>